<dbReference type="Proteomes" id="UP000037069">
    <property type="component" value="Unassembled WGS sequence"/>
</dbReference>
<evidence type="ECO:0000256" key="1">
    <source>
        <dbReference type="SAM" id="MobiDB-lite"/>
    </source>
</evidence>
<proteinExistence type="predicted"/>
<organism evidence="2 3">
    <name type="scientific">Lucilia cuprina</name>
    <name type="common">Green bottle fly</name>
    <name type="synonym">Australian sheep blowfly</name>
    <dbReference type="NCBI Taxonomy" id="7375"/>
    <lineage>
        <taxon>Eukaryota</taxon>
        <taxon>Metazoa</taxon>
        <taxon>Ecdysozoa</taxon>
        <taxon>Arthropoda</taxon>
        <taxon>Hexapoda</taxon>
        <taxon>Insecta</taxon>
        <taxon>Pterygota</taxon>
        <taxon>Neoptera</taxon>
        <taxon>Endopterygota</taxon>
        <taxon>Diptera</taxon>
        <taxon>Brachycera</taxon>
        <taxon>Muscomorpha</taxon>
        <taxon>Oestroidea</taxon>
        <taxon>Calliphoridae</taxon>
        <taxon>Luciliinae</taxon>
        <taxon>Lucilia</taxon>
    </lineage>
</organism>
<protein>
    <submittedName>
        <fullName evidence="2">Uncharacterized protein</fullName>
    </submittedName>
</protein>
<evidence type="ECO:0000313" key="3">
    <source>
        <dbReference type="Proteomes" id="UP000037069"/>
    </source>
</evidence>
<gene>
    <name evidence="2" type="ORF">FF38_01808</name>
</gene>
<dbReference type="EMBL" id="JRES01000585">
    <property type="protein sequence ID" value="KNC30039.1"/>
    <property type="molecule type" value="Genomic_DNA"/>
</dbReference>
<feature type="compositionally biased region" description="Basic residues" evidence="1">
    <location>
        <begin position="224"/>
        <end position="244"/>
    </location>
</feature>
<evidence type="ECO:0000313" key="2">
    <source>
        <dbReference type="EMBL" id="KNC30039.1"/>
    </source>
</evidence>
<dbReference type="AlphaFoldDB" id="A0A0L0CEX6"/>
<keyword evidence="3" id="KW-1185">Reference proteome</keyword>
<name>A0A0L0CEX6_LUCCU</name>
<accession>A0A0L0CEX6</accession>
<reference evidence="2 3" key="1">
    <citation type="journal article" date="2015" name="Nat. Commun.">
        <title>Lucilia cuprina genome unlocks parasitic fly biology to underpin future interventions.</title>
        <authorList>
            <person name="Anstead C.A."/>
            <person name="Korhonen P.K."/>
            <person name="Young N.D."/>
            <person name="Hall R.S."/>
            <person name="Jex A.R."/>
            <person name="Murali S.C."/>
            <person name="Hughes D.S."/>
            <person name="Lee S.F."/>
            <person name="Perry T."/>
            <person name="Stroehlein A.J."/>
            <person name="Ansell B.R."/>
            <person name="Breugelmans B."/>
            <person name="Hofmann A."/>
            <person name="Qu J."/>
            <person name="Dugan S."/>
            <person name="Lee S.L."/>
            <person name="Chao H."/>
            <person name="Dinh H."/>
            <person name="Han Y."/>
            <person name="Doddapaneni H.V."/>
            <person name="Worley K.C."/>
            <person name="Muzny D.M."/>
            <person name="Ioannidis P."/>
            <person name="Waterhouse R.M."/>
            <person name="Zdobnov E.M."/>
            <person name="James P.J."/>
            <person name="Bagnall N.H."/>
            <person name="Kotze A.C."/>
            <person name="Gibbs R.A."/>
            <person name="Richards S."/>
            <person name="Batterham P."/>
            <person name="Gasser R.B."/>
        </authorList>
    </citation>
    <scope>NUCLEOTIDE SEQUENCE [LARGE SCALE GENOMIC DNA]</scope>
    <source>
        <strain evidence="2 3">LS</strain>
        <tissue evidence="2">Full body</tissue>
    </source>
</reference>
<comment type="caution">
    <text evidence="2">The sequence shown here is derived from an EMBL/GenBank/DDBJ whole genome shotgun (WGS) entry which is preliminary data.</text>
</comment>
<feature type="region of interest" description="Disordered" evidence="1">
    <location>
        <begin position="207"/>
        <end position="244"/>
    </location>
</feature>
<sequence>MRLFDAWGLGWYVASRDKVGPSDPVNLRWASHDDDLPAGVEPIILSFNDTVSRDGDWADTVVVVGESPAFDSTRTWRHFAEGSARSRGRVIEITAGEPSGNLADSVVSRTFRRGRDIVVTTQIRTEATPGAPIELHLKSGVLAAEVVSVEWQTGRGEMTVHARSAQQISVDITDRQNATRVSAEKAMSEAEKLAAQAEDARHRLGAFRSARRLHPRPAQDGHRRVPRDRHHRFPRRRRLPHRDP</sequence>